<proteinExistence type="predicted"/>
<feature type="transmembrane region" description="Helical" evidence="3">
    <location>
        <begin position="340"/>
        <end position="358"/>
    </location>
</feature>
<feature type="active site" description="Nucleophile" evidence="2">
    <location>
        <position position="43"/>
    </location>
</feature>
<dbReference type="GO" id="GO:0005737">
    <property type="term" value="C:cytoplasm"/>
    <property type="evidence" value="ECO:0007669"/>
    <property type="project" value="TreeGrafter"/>
</dbReference>
<sequence length="414" mass="46022">MSPQSISFSGSGFLATYQLGVAQCFLNHAPWILRGAPFVLGASAGSLVAAAVVCEMNLITITDQMLCFVKRMRNFTLGPLNPSVSVFHWLENLLHEHLPPDAHQLANGRLAVAVTRLSDGKQMIISEYQSREDVVQVLLCSCFVPGYCGTVPPSFKGVLYLDGGYSRILPVMPGSSSPPLTVCPFAGDVDISPTDPPCAMDLVATGIVLKGNLANCARILNALFPMTLETVEQGFHNGYRDALQYLENNGIAPCLVLCKASEKTFNFNYTCKSKSLEKDKEEEKDLIGTDENGITETDNFSEQDFPGFEQRTSLNLEIFNHVLLFHVMAYLSMLGFPAKILSYLLLPLVLLCVLIQNWRRLGGMLSIPPSFLYFTWQNVRHSTIFMSSILMWTFQKNIKDRFELISLLFHLLKI</sequence>
<dbReference type="Proteomes" id="UP000694680">
    <property type="component" value="Chromosome 7"/>
</dbReference>
<protein>
    <submittedName>
        <fullName evidence="5">Patatin-like phospholipase domain-containing protein 2</fullName>
    </submittedName>
</protein>
<dbReference type="AlphaFoldDB" id="A0A8C5ND80"/>
<dbReference type="Pfam" id="PF01734">
    <property type="entry name" value="Patatin"/>
    <property type="match status" value="1"/>
</dbReference>
<dbReference type="InterPro" id="IPR033562">
    <property type="entry name" value="PLPL"/>
</dbReference>
<dbReference type="GO" id="GO:0019433">
    <property type="term" value="P:triglyceride catabolic process"/>
    <property type="evidence" value="ECO:0007669"/>
    <property type="project" value="TreeGrafter"/>
</dbReference>
<keyword evidence="3" id="KW-1133">Transmembrane helix</keyword>
<dbReference type="Ensembl" id="ENSGWIT00000050417.1">
    <property type="protein sequence ID" value="ENSGWIP00000046584.1"/>
    <property type="gene ID" value="ENSGWIG00000022992.1"/>
</dbReference>
<feature type="short sequence motif" description="GXSXG" evidence="2">
    <location>
        <begin position="41"/>
        <end position="45"/>
    </location>
</feature>
<gene>
    <name evidence="5" type="primary">LOC114467334</name>
</gene>
<feature type="active site" description="Proton acceptor" evidence="2">
    <location>
        <position position="162"/>
    </location>
</feature>
<evidence type="ECO:0000313" key="5">
    <source>
        <dbReference type="Ensembl" id="ENSGWIP00000046584.1"/>
    </source>
</evidence>
<keyword evidence="2" id="KW-0442">Lipid degradation</keyword>
<keyword evidence="2" id="KW-0378">Hydrolase</keyword>
<evidence type="ECO:0000256" key="2">
    <source>
        <dbReference type="PROSITE-ProRule" id="PRU01161"/>
    </source>
</evidence>
<dbReference type="GO" id="GO:0004806">
    <property type="term" value="F:triacylglycerol lipase activity"/>
    <property type="evidence" value="ECO:0007669"/>
    <property type="project" value="TreeGrafter"/>
</dbReference>
<dbReference type="InterPro" id="IPR016035">
    <property type="entry name" value="Acyl_Trfase/lysoPLipase"/>
</dbReference>
<comment type="caution">
    <text evidence="2">Lacks conserved residue(s) required for the propagation of feature annotation.</text>
</comment>
<evidence type="ECO:0000259" key="4">
    <source>
        <dbReference type="PROSITE" id="PS51635"/>
    </source>
</evidence>
<dbReference type="PANTHER" id="PTHR12406:SF46">
    <property type="entry name" value="PATATIN-LIKE PHOSPHOLIPASE DOMAIN-CONTAINING PROTEIN 2"/>
    <property type="match status" value="1"/>
</dbReference>
<name>A0A8C5ND80_GOUWI</name>
<reference evidence="5" key="2">
    <citation type="submission" date="2025-08" db="UniProtKB">
        <authorList>
            <consortium name="Ensembl"/>
        </authorList>
    </citation>
    <scope>IDENTIFICATION</scope>
</reference>
<dbReference type="GO" id="GO:0055088">
    <property type="term" value="P:lipid homeostasis"/>
    <property type="evidence" value="ECO:0007669"/>
    <property type="project" value="TreeGrafter"/>
</dbReference>
<accession>A0A8C5ND80</accession>
<dbReference type="SUPFAM" id="SSF52151">
    <property type="entry name" value="FabD/lysophospholipase-like"/>
    <property type="match status" value="1"/>
</dbReference>
<keyword evidence="3" id="KW-0812">Transmembrane</keyword>
<dbReference type="GO" id="GO:0016020">
    <property type="term" value="C:membrane"/>
    <property type="evidence" value="ECO:0007669"/>
    <property type="project" value="TreeGrafter"/>
</dbReference>
<keyword evidence="6" id="KW-1185">Reference proteome</keyword>
<evidence type="ECO:0000256" key="1">
    <source>
        <dbReference type="ARBA" id="ARBA00023098"/>
    </source>
</evidence>
<feature type="short sequence motif" description="DGA/G" evidence="2">
    <location>
        <begin position="162"/>
        <end position="164"/>
    </location>
</feature>
<feature type="domain" description="PNPLA" evidence="4">
    <location>
        <begin position="6"/>
        <end position="175"/>
    </location>
</feature>
<dbReference type="PANTHER" id="PTHR12406">
    <property type="entry name" value="CALCIUM-INDEPENDENT PHOSPHOLIPASE A2 IPLA2 -RELATED"/>
    <property type="match status" value="1"/>
</dbReference>
<dbReference type="InterPro" id="IPR002641">
    <property type="entry name" value="PNPLA_dom"/>
</dbReference>
<keyword evidence="1 2" id="KW-0443">Lipid metabolism</keyword>
<reference evidence="5" key="1">
    <citation type="submission" date="2020-06" db="EMBL/GenBank/DDBJ databases">
        <authorList>
            <consortium name="Wellcome Sanger Institute Data Sharing"/>
        </authorList>
    </citation>
    <scope>NUCLEOTIDE SEQUENCE [LARGE SCALE GENOMIC DNA]</scope>
</reference>
<dbReference type="Gene3D" id="3.40.1090.10">
    <property type="entry name" value="Cytosolic phospholipase A2 catalytic domain"/>
    <property type="match status" value="1"/>
</dbReference>
<keyword evidence="3" id="KW-0472">Membrane</keyword>
<organism evidence="5 6">
    <name type="scientific">Gouania willdenowi</name>
    <name type="common">Blunt-snouted clingfish</name>
    <name type="synonym">Lepadogaster willdenowi</name>
    <dbReference type="NCBI Taxonomy" id="441366"/>
    <lineage>
        <taxon>Eukaryota</taxon>
        <taxon>Metazoa</taxon>
        <taxon>Chordata</taxon>
        <taxon>Craniata</taxon>
        <taxon>Vertebrata</taxon>
        <taxon>Euteleostomi</taxon>
        <taxon>Actinopterygii</taxon>
        <taxon>Neopterygii</taxon>
        <taxon>Teleostei</taxon>
        <taxon>Neoteleostei</taxon>
        <taxon>Acanthomorphata</taxon>
        <taxon>Ovalentaria</taxon>
        <taxon>Blenniimorphae</taxon>
        <taxon>Blenniiformes</taxon>
        <taxon>Gobiesocoidei</taxon>
        <taxon>Gobiesocidae</taxon>
        <taxon>Gobiesocinae</taxon>
        <taxon>Gouania</taxon>
    </lineage>
</organism>
<dbReference type="PROSITE" id="PS51635">
    <property type="entry name" value="PNPLA"/>
    <property type="match status" value="1"/>
</dbReference>
<dbReference type="GO" id="GO:0005811">
    <property type="term" value="C:lipid droplet"/>
    <property type="evidence" value="ECO:0007669"/>
    <property type="project" value="TreeGrafter"/>
</dbReference>
<evidence type="ECO:0000256" key="3">
    <source>
        <dbReference type="SAM" id="Phobius"/>
    </source>
</evidence>
<dbReference type="CTD" id="285848"/>
<evidence type="ECO:0000313" key="6">
    <source>
        <dbReference type="Proteomes" id="UP000694680"/>
    </source>
</evidence>
<reference evidence="5" key="3">
    <citation type="submission" date="2025-09" db="UniProtKB">
        <authorList>
            <consortium name="Ensembl"/>
        </authorList>
    </citation>
    <scope>IDENTIFICATION</scope>
</reference>